<keyword evidence="1" id="KW-0472">Membrane</keyword>
<dbReference type="Proteomes" id="UP000054632">
    <property type="component" value="Unassembled WGS sequence"/>
</dbReference>
<keyword evidence="1" id="KW-1133">Transmembrane helix</keyword>
<dbReference type="EMBL" id="JYDR01000186">
    <property type="protein sequence ID" value="KRY65983.1"/>
    <property type="molecule type" value="Genomic_DNA"/>
</dbReference>
<feature type="transmembrane region" description="Helical" evidence="1">
    <location>
        <begin position="70"/>
        <end position="93"/>
    </location>
</feature>
<evidence type="ECO:0000313" key="6">
    <source>
        <dbReference type="Proteomes" id="UP000054805"/>
    </source>
</evidence>
<evidence type="ECO:0000313" key="4">
    <source>
        <dbReference type="EMBL" id="KRZ35891.1"/>
    </source>
</evidence>
<evidence type="ECO:0000313" key="2">
    <source>
        <dbReference type="EMBL" id="KRY65983.1"/>
    </source>
</evidence>
<protein>
    <submittedName>
        <fullName evidence="4">Uncharacterized protein</fullName>
    </submittedName>
</protein>
<comment type="caution">
    <text evidence="4">The sequence shown here is derived from an EMBL/GenBank/DDBJ whole genome shotgun (WGS) entry which is preliminary data.</text>
</comment>
<dbReference type="Proteomes" id="UP000054826">
    <property type="component" value="Unassembled WGS sequence"/>
</dbReference>
<dbReference type="EMBL" id="JYDV01000082">
    <property type="protein sequence ID" value="KRZ35891.1"/>
    <property type="molecule type" value="Genomic_DNA"/>
</dbReference>
<keyword evidence="1" id="KW-0812">Transmembrane</keyword>
<feature type="transmembrane region" description="Helical" evidence="1">
    <location>
        <begin position="99"/>
        <end position="120"/>
    </location>
</feature>
<accession>A0A0V1JLM4</accession>
<proteinExistence type="predicted"/>
<sequence length="166" mass="19393">MRCQSPTKLFWFWFFERYLIARKYSNQKVNKVIKSIGFLGLMESQSFFQCFTKMIFGYFSKISARHSKSVIVLQLFCSCQISFLKMLDMLLLFSYYPALVTFGFSYFLLVVIFVFVNVLLDVTFCDIFTLDGLVCVHAKQFIESEYSAIARQNGIFALPVFMKAVH</sequence>
<evidence type="ECO:0000313" key="5">
    <source>
        <dbReference type="Proteomes" id="UP000054632"/>
    </source>
</evidence>
<dbReference type="EMBL" id="JYDS01000238">
    <property type="protein sequence ID" value="KRZ20505.1"/>
    <property type="molecule type" value="Genomic_DNA"/>
</dbReference>
<reference evidence="5 6" key="1">
    <citation type="submission" date="2015-01" db="EMBL/GenBank/DDBJ databases">
        <title>Evolution of Trichinella species and genotypes.</title>
        <authorList>
            <person name="Korhonen P.K."/>
            <person name="Edoardo P."/>
            <person name="Giuseppe L.R."/>
            <person name="Gasser R.B."/>
        </authorList>
    </citation>
    <scope>NUCLEOTIDE SEQUENCE [LARGE SCALE GENOMIC DNA]</scope>
    <source>
        <strain evidence="2">ISS13</strain>
        <strain evidence="4">ISS176</strain>
        <strain evidence="3">ISS588</strain>
    </source>
</reference>
<evidence type="ECO:0000313" key="7">
    <source>
        <dbReference type="Proteomes" id="UP000054826"/>
    </source>
</evidence>
<organism evidence="4 7">
    <name type="scientific">Trichinella pseudospiralis</name>
    <name type="common">Parasitic roundworm</name>
    <dbReference type="NCBI Taxonomy" id="6337"/>
    <lineage>
        <taxon>Eukaryota</taxon>
        <taxon>Metazoa</taxon>
        <taxon>Ecdysozoa</taxon>
        <taxon>Nematoda</taxon>
        <taxon>Enoplea</taxon>
        <taxon>Dorylaimia</taxon>
        <taxon>Trichinellida</taxon>
        <taxon>Trichinellidae</taxon>
        <taxon>Trichinella</taxon>
    </lineage>
</organism>
<dbReference type="AlphaFoldDB" id="A0A0V1JLM4"/>
<name>A0A0V1JLM4_TRIPS</name>
<gene>
    <name evidence="2" type="ORF">T4A_8531</name>
    <name evidence="3" type="ORF">T4B_9456</name>
    <name evidence="4" type="ORF">T4C_1433</name>
</gene>
<keyword evidence="6" id="KW-1185">Reference proteome</keyword>
<dbReference type="Proteomes" id="UP000054805">
    <property type="component" value="Unassembled WGS sequence"/>
</dbReference>
<evidence type="ECO:0000313" key="3">
    <source>
        <dbReference type="EMBL" id="KRZ20505.1"/>
    </source>
</evidence>
<evidence type="ECO:0000256" key="1">
    <source>
        <dbReference type="SAM" id="Phobius"/>
    </source>
</evidence>